<evidence type="ECO:0008006" key="5">
    <source>
        <dbReference type="Google" id="ProtNLM"/>
    </source>
</evidence>
<evidence type="ECO:0000256" key="2">
    <source>
        <dbReference type="SAM" id="SignalP"/>
    </source>
</evidence>
<organism evidence="3 4">
    <name type="scientific">Bizionia argentinensis JUB59</name>
    <dbReference type="NCBI Taxonomy" id="1046627"/>
    <lineage>
        <taxon>Bacteria</taxon>
        <taxon>Pseudomonadati</taxon>
        <taxon>Bacteroidota</taxon>
        <taxon>Flavobacteriia</taxon>
        <taxon>Flavobacteriales</taxon>
        <taxon>Flavobacteriaceae</taxon>
        <taxon>Bizionia</taxon>
    </lineage>
</organism>
<reference evidence="3 4" key="1">
    <citation type="journal article" date="2008" name="Int. J. Syst. Evol. Microbiol.">
        <title>Bizionia argentinensis sp. nov., isolated from surface marine water in Antarctica.</title>
        <authorList>
            <person name="Bercovich A."/>
            <person name="Vazquez S.C."/>
            <person name="Yankilevich P."/>
            <person name="Coria S.H."/>
            <person name="Foti M."/>
            <person name="Hernandez E."/>
            <person name="Vidal A."/>
            <person name="Ruberto L."/>
            <person name="Melo C."/>
            <person name="Marenssi S."/>
            <person name="Criscuolo M."/>
            <person name="Memoli M."/>
            <person name="Arguelles M."/>
            <person name="Mac Cormack W.P."/>
        </authorList>
    </citation>
    <scope>NUCLEOTIDE SEQUENCE [LARGE SCALE GENOMIC DNA]</scope>
    <source>
        <strain evidence="3 4">JUB59</strain>
    </source>
</reference>
<sequence length="415" mass="47723">MIKSIKLFTLLFSSITFAQTSEVSGTINLVNEDGLHRIRIPQNMRSLASHDLRDFRIWDAKGNQVPYFVQPVTDYKKTQFSDFKQFPIISNTKIVDTSSTYIFENINESIDKAVLLIANYQGSKSYKLEGSNNQEAWFGIVNKGELHQLNHPTETNVYKAISFPLGKYKFLKIVFNDRQSLPINLLKIGMANTETVNIVPVSMEEIPVKSRGFVEEDSKTQIHINFDGREVLNQIRIKISAPDLYSRNAVLYTIKEREVKRSMESYREPIAAFTIRSDKALIFDIPNSLEKEVYLEIDNKDNPKLQIDAIQFMQEPVYLVASLKENDKYTITAGFEKLDFPDYDIAKVTNTTKTELPLAKISNIVFGKPAKVKHESTSFWQQKWFMWACIIMASLMISFFAFNLLKDLNKDKNVS</sequence>
<accession>G2E9F8</accession>
<evidence type="ECO:0000313" key="3">
    <source>
        <dbReference type="EMBL" id="EGV45011.1"/>
    </source>
</evidence>
<keyword evidence="1" id="KW-1133">Transmembrane helix</keyword>
<name>G2E9F8_9FLAO</name>
<proteinExistence type="predicted"/>
<dbReference type="eggNOG" id="ENOG502Z9BT">
    <property type="taxonomic scope" value="Bacteria"/>
</dbReference>
<keyword evidence="4" id="KW-1185">Reference proteome</keyword>
<keyword evidence="2" id="KW-0732">Signal</keyword>
<evidence type="ECO:0000313" key="4">
    <source>
        <dbReference type="Proteomes" id="UP000003730"/>
    </source>
</evidence>
<comment type="caution">
    <text evidence="3">The sequence shown here is derived from an EMBL/GenBank/DDBJ whole genome shotgun (WGS) entry which is preliminary data.</text>
</comment>
<dbReference type="AlphaFoldDB" id="G2E9F8"/>
<feature type="signal peptide" evidence="2">
    <location>
        <begin position="1"/>
        <end position="18"/>
    </location>
</feature>
<feature type="chain" id="PRO_5003429094" description="DUF3999 family protein" evidence="2">
    <location>
        <begin position="19"/>
        <end position="415"/>
    </location>
</feature>
<protein>
    <recommendedName>
        <fullName evidence="5">DUF3999 family protein</fullName>
    </recommendedName>
</protein>
<dbReference type="RefSeq" id="WP_008634669.1">
    <property type="nucleotide sequence ID" value="NZ_AFXZ01000002.1"/>
</dbReference>
<keyword evidence="1" id="KW-0472">Membrane</keyword>
<dbReference type="EMBL" id="AFXZ01000002">
    <property type="protein sequence ID" value="EGV45011.1"/>
    <property type="molecule type" value="Genomic_DNA"/>
</dbReference>
<keyword evidence="1" id="KW-0812">Transmembrane</keyword>
<feature type="transmembrane region" description="Helical" evidence="1">
    <location>
        <begin position="384"/>
        <end position="405"/>
    </location>
</feature>
<dbReference type="OrthoDB" id="994644at2"/>
<dbReference type="STRING" id="1046627.BZARG_169"/>
<gene>
    <name evidence="3" type="ORF">BZARG_169</name>
</gene>
<evidence type="ECO:0000256" key="1">
    <source>
        <dbReference type="SAM" id="Phobius"/>
    </source>
</evidence>
<dbReference type="Proteomes" id="UP000003730">
    <property type="component" value="Unassembled WGS sequence"/>
</dbReference>